<dbReference type="PANTHER" id="PTHR18934">
    <property type="entry name" value="ATP-DEPENDENT RNA HELICASE"/>
    <property type="match status" value="1"/>
</dbReference>
<dbReference type="InterPro" id="IPR007502">
    <property type="entry name" value="Helicase-assoc_dom"/>
</dbReference>
<evidence type="ECO:0000256" key="9">
    <source>
        <dbReference type="SAM" id="MobiDB-lite"/>
    </source>
</evidence>
<dbReference type="GO" id="GO:0016787">
    <property type="term" value="F:hydrolase activity"/>
    <property type="evidence" value="ECO:0007669"/>
    <property type="project" value="UniProtKB-KW"/>
</dbReference>
<keyword evidence="13" id="KW-1185">Reference proteome</keyword>
<gene>
    <name evidence="12" type="primary">dhx37</name>
</gene>
<dbReference type="GO" id="GO:0005524">
    <property type="term" value="F:ATP binding"/>
    <property type="evidence" value="ECO:0007669"/>
    <property type="project" value="UniProtKB-KW"/>
</dbReference>
<dbReference type="CDD" id="cd17982">
    <property type="entry name" value="DEXHc_DHX37"/>
    <property type="match status" value="1"/>
</dbReference>
<dbReference type="InterPro" id="IPR003593">
    <property type="entry name" value="AAA+_ATPase"/>
</dbReference>
<dbReference type="PANTHER" id="PTHR18934:SF99">
    <property type="entry name" value="ATP-DEPENDENT RNA HELICASE DHX37-RELATED"/>
    <property type="match status" value="1"/>
</dbReference>
<dbReference type="SMART" id="SM00490">
    <property type="entry name" value="HELICc"/>
    <property type="match status" value="1"/>
</dbReference>
<feature type="compositionally biased region" description="Acidic residues" evidence="9">
    <location>
        <begin position="524"/>
        <end position="552"/>
    </location>
</feature>
<dbReference type="Pfam" id="PF04408">
    <property type="entry name" value="WHD_HA2"/>
    <property type="match status" value="1"/>
</dbReference>
<evidence type="ECO:0000256" key="8">
    <source>
        <dbReference type="ARBA" id="ARBA00047984"/>
    </source>
</evidence>
<dbReference type="AlphaFoldDB" id="A0A672J6F5"/>
<feature type="compositionally biased region" description="Basic residues" evidence="9">
    <location>
        <begin position="1"/>
        <end position="11"/>
    </location>
</feature>
<feature type="compositionally biased region" description="Basic and acidic residues" evidence="9">
    <location>
        <begin position="130"/>
        <end position="141"/>
    </location>
</feature>
<feature type="compositionally biased region" description="Basic residues" evidence="9">
    <location>
        <begin position="54"/>
        <end position="76"/>
    </location>
</feature>
<dbReference type="Pfam" id="PF23362">
    <property type="entry name" value="DHX37_C"/>
    <property type="match status" value="1"/>
</dbReference>
<reference evidence="12" key="3">
    <citation type="submission" date="2025-09" db="UniProtKB">
        <authorList>
            <consortium name="Ensembl"/>
        </authorList>
    </citation>
    <scope>IDENTIFICATION</scope>
</reference>
<dbReference type="Gene3D" id="1.20.120.1080">
    <property type="match status" value="1"/>
</dbReference>
<dbReference type="GO" id="GO:0005730">
    <property type="term" value="C:nucleolus"/>
    <property type="evidence" value="ECO:0007669"/>
    <property type="project" value="TreeGrafter"/>
</dbReference>
<proteinExistence type="inferred from homology"/>
<feature type="region of interest" description="Disordered" evidence="9">
    <location>
        <begin position="1"/>
        <end position="28"/>
    </location>
</feature>
<dbReference type="GO" id="GO:0000462">
    <property type="term" value="P:maturation of SSU-rRNA from tricistronic rRNA transcript (SSU-rRNA, 5.8S rRNA, LSU-rRNA)"/>
    <property type="evidence" value="ECO:0007669"/>
    <property type="project" value="TreeGrafter"/>
</dbReference>
<evidence type="ECO:0000259" key="11">
    <source>
        <dbReference type="PROSITE" id="PS51194"/>
    </source>
</evidence>
<evidence type="ECO:0000256" key="6">
    <source>
        <dbReference type="ARBA" id="ARBA00022806"/>
    </source>
</evidence>
<dbReference type="InterPro" id="IPR001650">
    <property type="entry name" value="Helicase_C-like"/>
</dbReference>
<protein>
    <recommendedName>
        <fullName evidence="3">Activating signal cointegrator 1 complex subunit 3</fullName>
        <ecNumber evidence="2">3.6.4.13</ecNumber>
    </recommendedName>
</protein>
<dbReference type="Pfam" id="PF00271">
    <property type="entry name" value="Helicase_C"/>
    <property type="match status" value="1"/>
</dbReference>
<evidence type="ECO:0000256" key="5">
    <source>
        <dbReference type="ARBA" id="ARBA00022801"/>
    </source>
</evidence>
<evidence type="ECO:0000256" key="7">
    <source>
        <dbReference type="ARBA" id="ARBA00022840"/>
    </source>
</evidence>
<keyword evidence="7" id="KW-0067">ATP-binding</keyword>
<dbReference type="Gene3D" id="3.40.50.300">
    <property type="entry name" value="P-loop containing nucleotide triphosphate hydrolases"/>
    <property type="match status" value="3"/>
</dbReference>
<comment type="similarity">
    <text evidence="1">Belongs to the DEAD box helicase family. DEAH subfamily.</text>
</comment>
<dbReference type="InterPro" id="IPR011545">
    <property type="entry name" value="DEAD/DEAH_box_helicase_dom"/>
</dbReference>
<dbReference type="FunFam" id="1.20.120.1080:FF:000014">
    <property type="entry name" value="Probable ATP-dependent RNA helicase DHX37"/>
    <property type="match status" value="1"/>
</dbReference>
<accession>A0A672J6F5</accession>
<dbReference type="GO" id="GO:0003723">
    <property type="term" value="F:RNA binding"/>
    <property type="evidence" value="ECO:0007669"/>
    <property type="project" value="TreeGrafter"/>
</dbReference>
<dbReference type="Pfam" id="PF21010">
    <property type="entry name" value="HA2_C"/>
    <property type="match status" value="1"/>
</dbReference>
<organism evidence="12 13">
    <name type="scientific">Salarias fasciatus</name>
    <name type="common">Jewelled blenny</name>
    <name type="synonym">Blennius fasciatus</name>
    <dbReference type="NCBI Taxonomy" id="181472"/>
    <lineage>
        <taxon>Eukaryota</taxon>
        <taxon>Metazoa</taxon>
        <taxon>Chordata</taxon>
        <taxon>Craniata</taxon>
        <taxon>Vertebrata</taxon>
        <taxon>Euteleostomi</taxon>
        <taxon>Actinopterygii</taxon>
        <taxon>Neopterygii</taxon>
        <taxon>Teleostei</taxon>
        <taxon>Neoteleostei</taxon>
        <taxon>Acanthomorphata</taxon>
        <taxon>Ovalentaria</taxon>
        <taxon>Blenniimorphae</taxon>
        <taxon>Blenniiformes</taxon>
        <taxon>Blennioidei</taxon>
        <taxon>Blenniidae</taxon>
        <taxon>Salariinae</taxon>
        <taxon>Salarias</taxon>
    </lineage>
</organism>
<dbReference type="SMART" id="SM00847">
    <property type="entry name" value="HA2"/>
    <property type="match status" value="1"/>
</dbReference>
<dbReference type="CDD" id="cd18791">
    <property type="entry name" value="SF2_C_RHA"/>
    <property type="match status" value="1"/>
</dbReference>
<name>A0A672J6F5_SALFA</name>
<evidence type="ECO:0000313" key="13">
    <source>
        <dbReference type="Proteomes" id="UP000472267"/>
    </source>
</evidence>
<feature type="region of interest" description="Disordered" evidence="9">
    <location>
        <begin position="120"/>
        <end position="199"/>
    </location>
</feature>
<evidence type="ECO:0000259" key="10">
    <source>
        <dbReference type="PROSITE" id="PS51192"/>
    </source>
</evidence>
<feature type="compositionally biased region" description="Basic and acidic residues" evidence="9">
    <location>
        <begin position="77"/>
        <end position="91"/>
    </location>
</feature>
<dbReference type="InterPro" id="IPR048333">
    <property type="entry name" value="HA2_WH"/>
</dbReference>
<feature type="domain" description="Helicase C-terminal" evidence="11">
    <location>
        <begin position="433"/>
        <end position="691"/>
    </location>
</feature>
<feature type="region of interest" description="Disordered" evidence="9">
    <location>
        <begin position="53"/>
        <end position="91"/>
    </location>
</feature>
<dbReference type="PROSITE" id="PS00690">
    <property type="entry name" value="DEAH_ATP_HELICASE"/>
    <property type="match status" value="1"/>
</dbReference>
<dbReference type="SMART" id="SM00382">
    <property type="entry name" value="AAA"/>
    <property type="match status" value="1"/>
</dbReference>
<dbReference type="InterPro" id="IPR027417">
    <property type="entry name" value="P-loop_NTPase"/>
</dbReference>
<dbReference type="InterPro" id="IPR002464">
    <property type="entry name" value="DNA/RNA_helicase_DEAH_CS"/>
</dbReference>
<evidence type="ECO:0000256" key="4">
    <source>
        <dbReference type="ARBA" id="ARBA00022741"/>
    </source>
</evidence>
<dbReference type="Ensembl" id="ENSSFAT00005051434.1">
    <property type="protein sequence ID" value="ENSSFAP00005049803.1"/>
    <property type="gene ID" value="ENSSFAG00005024044.1"/>
</dbReference>
<dbReference type="FunFam" id="3.40.50.300:FF:000895">
    <property type="entry name" value="probable ATP-dependent RNA helicase DHX37"/>
    <property type="match status" value="1"/>
</dbReference>
<feature type="region of interest" description="Disordered" evidence="9">
    <location>
        <begin position="519"/>
        <end position="558"/>
    </location>
</feature>
<feature type="compositionally biased region" description="Polar residues" evidence="9">
    <location>
        <begin position="12"/>
        <end position="21"/>
    </location>
</feature>
<evidence type="ECO:0000256" key="2">
    <source>
        <dbReference type="ARBA" id="ARBA00012552"/>
    </source>
</evidence>
<reference evidence="12" key="2">
    <citation type="submission" date="2025-08" db="UniProtKB">
        <authorList>
            <consortium name="Ensembl"/>
        </authorList>
    </citation>
    <scope>IDENTIFICATION</scope>
</reference>
<dbReference type="SMART" id="SM00487">
    <property type="entry name" value="DEXDc"/>
    <property type="match status" value="1"/>
</dbReference>
<dbReference type="Proteomes" id="UP000472267">
    <property type="component" value="Chromosome 12"/>
</dbReference>
<dbReference type="SUPFAM" id="SSF52540">
    <property type="entry name" value="P-loop containing nucleoside triphosphate hydrolases"/>
    <property type="match status" value="1"/>
</dbReference>
<feature type="region of interest" description="Disordered" evidence="9">
    <location>
        <begin position="483"/>
        <end position="503"/>
    </location>
</feature>
<evidence type="ECO:0000256" key="1">
    <source>
        <dbReference type="ARBA" id="ARBA00008792"/>
    </source>
</evidence>
<comment type="catalytic activity">
    <reaction evidence="8">
        <text>ATP + H2O = ADP + phosphate + H(+)</text>
        <dbReference type="Rhea" id="RHEA:13065"/>
        <dbReference type="ChEBI" id="CHEBI:15377"/>
        <dbReference type="ChEBI" id="CHEBI:15378"/>
        <dbReference type="ChEBI" id="CHEBI:30616"/>
        <dbReference type="ChEBI" id="CHEBI:43474"/>
        <dbReference type="ChEBI" id="CHEBI:456216"/>
        <dbReference type="EC" id="3.6.4.13"/>
    </reaction>
</comment>
<keyword evidence="4" id="KW-0547">Nucleotide-binding</keyword>
<dbReference type="Pfam" id="PF00270">
    <property type="entry name" value="DEAD"/>
    <property type="match status" value="1"/>
</dbReference>
<evidence type="ECO:0000256" key="3">
    <source>
        <dbReference type="ARBA" id="ARBA00014590"/>
    </source>
</evidence>
<feature type="compositionally biased region" description="Acidic residues" evidence="9">
    <location>
        <begin position="158"/>
        <end position="190"/>
    </location>
</feature>
<dbReference type="PROSITE" id="PS51192">
    <property type="entry name" value="HELICASE_ATP_BIND_1"/>
    <property type="match status" value="1"/>
</dbReference>
<evidence type="ECO:0000313" key="12">
    <source>
        <dbReference type="Ensembl" id="ENSSFAP00005049803.1"/>
    </source>
</evidence>
<dbReference type="InterPro" id="IPR014001">
    <property type="entry name" value="Helicase_ATP-bd"/>
</dbReference>
<feature type="domain" description="Helicase ATP-binding" evidence="10">
    <location>
        <begin position="245"/>
        <end position="414"/>
    </location>
</feature>
<keyword evidence="5" id="KW-0378">Hydrolase</keyword>
<reference evidence="12" key="1">
    <citation type="submission" date="2019-06" db="EMBL/GenBank/DDBJ databases">
        <authorList>
            <consortium name="Wellcome Sanger Institute Data Sharing"/>
        </authorList>
    </citation>
    <scope>NUCLEOTIDE SEQUENCE [LARGE SCALE GENOMIC DNA]</scope>
</reference>
<dbReference type="InterPro" id="IPR011709">
    <property type="entry name" value="DEAD-box_helicase_OB_fold"/>
</dbReference>
<sequence>MGKLRKKHNWKGRQQNESQQPADEEKTDVVVELQDKDRLKGVDESNALVLPASKAKKKVSSVKKVSTKKPLTKKQRKELQKVLERKEKKAQRADILSKLADVQLPESELKLLYTTSKLGTGDKLYQSKQSSEDAKDGDTDPKISSVSGANRKRKWKEEEEDEEEQKAEESSDLDTSSDDDEEEENDEENNIMEASDLKENTSAYKGNAKNKIMSQPTIFIPVDRSPEIQEARLKLPILAEEQVVMEAVRENPCVVICGETGSGKTTQVPQFLYEAGYASGGGIIGITEPRRVAAVSMSHRVAKEMNLPTQVVSYQIRYEGNVTSDTKIKFMTDGVLLKEIQKDFLLQRYSVIIIDEAHERSVYTDILIGLLSRIVPLRNKVRHTLPLKLLIMSATLRVEDFTDNQKLFKTPPPVIKVDARQFPVTVHFNKRTPLEDYTGEAFHKTCKIHRMLPPGGILVFLTGQAEVHSLCRRLRNAFPFRKSTEGEEEADTSEAMRKFKKAKQKKTMSLPRIDLDNYSALPVDEGDEDREAGIEDEDDGGSDIDLGDDPTDGETKADPSIPLYVLPLYSLLAPEQQAKVFRPPPPGTRLCVIATNVAETSLTIPGIKYVVDCGRVKKRFYDRVTGVSSFKVTWTSQASANQRAGRAGRTEPGHCYRLYSSAVFGDFSLFSEAEITRRPVEDLVLQMKDLNIEKVVNFPFPTPPSAEALAAAEQLLVSLGALEEPPVKAMQRARLTCPITPLGRAMASFPVAPRYAKMLALGKQQDCLPYVIAVVAAMTVREIFEDLDRPARSEDENSKLTQRRARLAQMRRLWAGQGASLLLGDLMVMLGAVGACEFAGCTPKFCEDNGLRYKAMVEIKRLRGQLTNAVNAVCPEVSVFVDPKMTPPTELQVVCLRQIVLAGLGDHLARRVQAEDILDPKWKNGYKTPLMDDPVFIHPNSALFKTLPDFVVYQEIMETTKMYMRGVSAVEAEWVPQLLPQYCHFGSPLEAPTPWFCSSTGTIRCHRPSTFFRVGWQLPAVEMDYPDGLERYKLFARFLLEGQVCSKLKKHCGHLLSNPSIMLKTWAKLQPRTEALLGQLVSKRVDCRETLLSVWKTEEKFLLSAYCQWLPESMHQDIAKNWPPV</sequence>
<dbReference type="EC" id="3.6.4.13" evidence="2"/>
<dbReference type="PROSITE" id="PS51194">
    <property type="entry name" value="HELICASE_CTER"/>
    <property type="match status" value="1"/>
</dbReference>
<dbReference type="InterPro" id="IPR056371">
    <property type="entry name" value="DHX37-like_C"/>
</dbReference>
<dbReference type="Pfam" id="PF07717">
    <property type="entry name" value="OB_NTP_bind"/>
    <property type="match status" value="1"/>
</dbReference>
<keyword evidence="6" id="KW-0347">Helicase</keyword>
<dbReference type="GO" id="GO:0003724">
    <property type="term" value="F:RNA helicase activity"/>
    <property type="evidence" value="ECO:0007669"/>
    <property type="project" value="UniProtKB-EC"/>
</dbReference>